<gene>
    <name evidence="7" type="ORF">ENS64_07000</name>
</gene>
<dbReference type="InterPro" id="IPR011042">
    <property type="entry name" value="6-blade_b-propeller_TolB-like"/>
</dbReference>
<dbReference type="PANTHER" id="PTHR33546">
    <property type="entry name" value="LARGE, MULTIFUNCTIONAL SECRETED PROTEIN-RELATED"/>
    <property type="match status" value="1"/>
</dbReference>
<keyword evidence="5" id="KW-0732">Signal</keyword>
<dbReference type="PROSITE" id="PS51007">
    <property type="entry name" value="CYTC"/>
    <property type="match status" value="1"/>
</dbReference>
<feature type="signal peptide" evidence="5">
    <location>
        <begin position="1"/>
        <end position="29"/>
    </location>
</feature>
<dbReference type="GO" id="GO:0046872">
    <property type="term" value="F:metal ion binding"/>
    <property type="evidence" value="ECO:0007669"/>
    <property type="project" value="UniProtKB-KW"/>
</dbReference>
<dbReference type="InterPro" id="IPR016024">
    <property type="entry name" value="ARM-type_fold"/>
</dbReference>
<dbReference type="AlphaFoldDB" id="A0A7C4LMS1"/>
<dbReference type="NCBIfam" id="TIGR02604">
    <property type="entry name" value="Piru_Ver_Nterm"/>
    <property type="match status" value="1"/>
</dbReference>
<name>A0A7C4LMS1_9PLAN</name>
<evidence type="ECO:0000313" key="7">
    <source>
        <dbReference type="EMBL" id="HGT38997.1"/>
    </source>
</evidence>
<dbReference type="Gene3D" id="1.10.760.10">
    <property type="entry name" value="Cytochrome c-like domain"/>
    <property type="match status" value="1"/>
</dbReference>
<dbReference type="SUPFAM" id="SSF50952">
    <property type="entry name" value="Soluble quinoprotein glucose dehydrogenase"/>
    <property type="match status" value="1"/>
</dbReference>
<evidence type="ECO:0000256" key="3">
    <source>
        <dbReference type="ARBA" id="ARBA00023004"/>
    </source>
</evidence>
<comment type="caution">
    <text evidence="7">The sequence shown here is derived from an EMBL/GenBank/DDBJ whole genome shotgun (WGS) entry which is preliminary data.</text>
</comment>
<accession>A0A7C4LMS1</accession>
<dbReference type="EMBL" id="DSVQ01000012">
    <property type="protein sequence ID" value="HGT38997.1"/>
    <property type="molecule type" value="Genomic_DNA"/>
</dbReference>
<dbReference type="SUPFAM" id="SSF46626">
    <property type="entry name" value="Cytochrome c"/>
    <property type="match status" value="1"/>
</dbReference>
<dbReference type="InterPro" id="IPR009056">
    <property type="entry name" value="Cyt_c-like_dom"/>
</dbReference>
<dbReference type="GO" id="GO:0009055">
    <property type="term" value="F:electron transfer activity"/>
    <property type="evidence" value="ECO:0007669"/>
    <property type="project" value="InterPro"/>
</dbReference>
<dbReference type="Gene3D" id="1.25.10.10">
    <property type="entry name" value="Leucine-rich Repeat Variant"/>
    <property type="match status" value="1"/>
</dbReference>
<evidence type="ECO:0000256" key="1">
    <source>
        <dbReference type="ARBA" id="ARBA00022617"/>
    </source>
</evidence>
<dbReference type="Pfam" id="PF13646">
    <property type="entry name" value="HEAT_2"/>
    <property type="match status" value="1"/>
</dbReference>
<dbReference type="InterPro" id="IPR036909">
    <property type="entry name" value="Cyt_c-like_dom_sf"/>
</dbReference>
<feature type="chain" id="PRO_5027802840" evidence="5">
    <location>
        <begin position="30"/>
        <end position="1009"/>
    </location>
</feature>
<keyword evidence="3 4" id="KW-0408">Iron</keyword>
<reference evidence="7" key="1">
    <citation type="journal article" date="2020" name="mSystems">
        <title>Genome- and Community-Level Interaction Insights into Carbon Utilization and Element Cycling Functions of Hydrothermarchaeota in Hydrothermal Sediment.</title>
        <authorList>
            <person name="Zhou Z."/>
            <person name="Liu Y."/>
            <person name="Xu W."/>
            <person name="Pan J."/>
            <person name="Luo Z.H."/>
            <person name="Li M."/>
        </authorList>
    </citation>
    <scope>NUCLEOTIDE SEQUENCE [LARGE SCALE GENOMIC DNA]</scope>
    <source>
        <strain evidence="7">SpSt-508</strain>
    </source>
</reference>
<proteinExistence type="predicted"/>
<keyword evidence="1 4" id="KW-0349">Heme</keyword>
<evidence type="ECO:0000256" key="2">
    <source>
        <dbReference type="ARBA" id="ARBA00022723"/>
    </source>
</evidence>
<organism evidence="7">
    <name type="scientific">Schlesneria paludicola</name>
    <dbReference type="NCBI Taxonomy" id="360056"/>
    <lineage>
        <taxon>Bacteria</taxon>
        <taxon>Pseudomonadati</taxon>
        <taxon>Planctomycetota</taxon>
        <taxon>Planctomycetia</taxon>
        <taxon>Planctomycetales</taxon>
        <taxon>Planctomycetaceae</taxon>
        <taxon>Schlesneria</taxon>
    </lineage>
</organism>
<sequence>MSVQPTTPSKRVLCCCVLLAASAGGAAAAADDLQLLLRRIPPQAPEAALATFRIQQGFTVELVAAEPDVFDPIDAAFDEDGRMYVVQMCDYPFLPEQRAAKYRAQRAETWGSLRLLEDTDGDGRMDRSTVFADRLRWPQSVCCYRGGVFVISPPSLWYLKDTNGDGVADVREEVLTGFDLGNVQALANGLEWSLDHGIYFAGGRTGARLQQGDRPLFALGRRDVRFDPATREFTPVAGGEQFGHSFDDWGQRYVCNNSNHLEQVVYPLRYIERTPQLAFSAFVRTISKEGAAAPVYRISPAEPWRVVRTARRAADPKFRASASPTELVATGFFTSATGVTVYRGGAYPPEFWGNVFIGDVGGNLVHRKRLVLPPDSVANVGERTEDGVEFLASTDNWFRPANFVNAPDGTLYILDMYRETIEHPASIPDDIKEHVDLESGYNRGRIYRLVSPGMQRFRPPRLGSLSTPDLVAQLNSPHGWVRDTAHRLIWERQDQSAVVPLRRLLAQPDTLPQARLHALWSLEGLGRLAVDDVLAGLRDAHPRVREQAVLLAERLTQHADDLLPALSALAGDADLRVRWQLAFTLGEFRGPLVVQTLHQLAKDARQQSDLQTAILSSLAAQAVPFSLTLLQDPSLATASLTGRTIALVGAMPQEEAAAQVFDALFADQVSPAAVDAALMQLANGLRLRGRTLSSLSDHPAVSPAARRAWQSRLDAWRAAARNAEAPASARQAAIRLLEATSPQFAAEAFAALLEPQTDPAVQTAAVAALSRFDDRTTAELVLSKWKGLGPGSRKEALDGLIRTRQGAPVVLAALADGIVRPAELDRDRQQFLLNHPQGDIRSRARELLGESGSNRREVLMQYQSALELTGDAQRGRAVYAKVCFQCHRAGQEGHLVGPDLASVQNKSPDDLLVAILDPNREAQPSYTAYTASTVQGQVYTGLIAAETAASITLRRAEAKEEVVLRDQLEELVSTGQSLMPEGLEKDLSPQQIADVLAFIKSLTPPGTGP</sequence>
<dbReference type="InterPro" id="IPR011989">
    <property type="entry name" value="ARM-like"/>
</dbReference>
<dbReference type="Gene3D" id="2.120.10.30">
    <property type="entry name" value="TolB, C-terminal domain"/>
    <property type="match status" value="1"/>
</dbReference>
<protein>
    <submittedName>
        <fullName evidence="7">C-type cytochrome</fullName>
    </submittedName>
</protein>
<evidence type="ECO:0000256" key="5">
    <source>
        <dbReference type="SAM" id="SignalP"/>
    </source>
</evidence>
<dbReference type="Pfam" id="PF13442">
    <property type="entry name" value="Cytochrome_CBB3"/>
    <property type="match status" value="1"/>
</dbReference>
<dbReference type="InterPro" id="IPR055557">
    <property type="entry name" value="DUF7133"/>
</dbReference>
<dbReference type="GO" id="GO:0020037">
    <property type="term" value="F:heme binding"/>
    <property type="evidence" value="ECO:0007669"/>
    <property type="project" value="InterPro"/>
</dbReference>
<keyword evidence="2 4" id="KW-0479">Metal-binding</keyword>
<dbReference type="SUPFAM" id="SSF48371">
    <property type="entry name" value="ARM repeat"/>
    <property type="match status" value="1"/>
</dbReference>
<evidence type="ECO:0000259" key="6">
    <source>
        <dbReference type="PROSITE" id="PS51007"/>
    </source>
</evidence>
<feature type="domain" description="Cytochrome c" evidence="6">
    <location>
        <begin position="870"/>
        <end position="1003"/>
    </location>
</feature>
<dbReference type="InterPro" id="IPR013427">
    <property type="entry name" value="Haem-bd_dom_put"/>
</dbReference>
<evidence type="ECO:0000256" key="4">
    <source>
        <dbReference type="PROSITE-ProRule" id="PRU00433"/>
    </source>
</evidence>
<dbReference type="PANTHER" id="PTHR33546:SF1">
    <property type="entry name" value="LARGE, MULTIFUNCTIONAL SECRETED PROTEIN"/>
    <property type="match status" value="1"/>
</dbReference>
<dbReference type="Pfam" id="PF23500">
    <property type="entry name" value="DUF7133"/>
    <property type="match status" value="1"/>
</dbReference>
<dbReference type="NCBIfam" id="TIGR02603">
    <property type="entry name" value="CxxCH_TIGR02603"/>
    <property type="match status" value="1"/>
</dbReference>
<dbReference type="InterPro" id="IPR013428">
    <property type="entry name" value="Membrane-bound_put_N"/>
</dbReference>
<dbReference type="InterPro" id="IPR011041">
    <property type="entry name" value="Quinoprot_gluc/sorb_DH_b-prop"/>
</dbReference>